<feature type="region of interest" description="Disordered" evidence="1">
    <location>
        <begin position="170"/>
        <end position="218"/>
    </location>
</feature>
<keyword evidence="4" id="KW-1185">Reference proteome</keyword>
<feature type="compositionally biased region" description="Low complexity" evidence="1">
    <location>
        <begin position="198"/>
        <end position="210"/>
    </location>
</feature>
<dbReference type="Proteomes" id="UP000324222">
    <property type="component" value="Unassembled WGS sequence"/>
</dbReference>
<evidence type="ECO:0000313" key="4">
    <source>
        <dbReference type="Proteomes" id="UP000324222"/>
    </source>
</evidence>
<gene>
    <name evidence="3" type="ORF">E2C01_058772</name>
</gene>
<evidence type="ECO:0000313" key="3">
    <source>
        <dbReference type="EMBL" id="MPC64654.1"/>
    </source>
</evidence>
<feature type="compositionally biased region" description="Low complexity" evidence="1">
    <location>
        <begin position="170"/>
        <end position="190"/>
    </location>
</feature>
<organism evidence="3 4">
    <name type="scientific">Portunus trituberculatus</name>
    <name type="common">Swimming crab</name>
    <name type="synonym">Neptunus trituberculatus</name>
    <dbReference type="NCBI Taxonomy" id="210409"/>
    <lineage>
        <taxon>Eukaryota</taxon>
        <taxon>Metazoa</taxon>
        <taxon>Ecdysozoa</taxon>
        <taxon>Arthropoda</taxon>
        <taxon>Crustacea</taxon>
        <taxon>Multicrustacea</taxon>
        <taxon>Malacostraca</taxon>
        <taxon>Eumalacostraca</taxon>
        <taxon>Eucarida</taxon>
        <taxon>Decapoda</taxon>
        <taxon>Pleocyemata</taxon>
        <taxon>Brachyura</taxon>
        <taxon>Eubrachyura</taxon>
        <taxon>Portunoidea</taxon>
        <taxon>Portunidae</taxon>
        <taxon>Portuninae</taxon>
        <taxon>Portunus</taxon>
    </lineage>
</organism>
<comment type="caution">
    <text evidence="3">The sequence shown here is derived from an EMBL/GenBank/DDBJ whole genome shotgun (WGS) entry which is preliminary data.</text>
</comment>
<evidence type="ECO:0000256" key="1">
    <source>
        <dbReference type="SAM" id="MobiDB-lite"/>
    </source>
</evidence>
<keyword evidence="2" id="KW-0732">Signal</keyword>
<proteinExistence type="predicted"/>
<protein>
    <submittedName>
        <fullName evidence="3">Uncharacterized protein</fullName>
    </submittedName>
</protein>
<sequence>MAASLDVARLLQRAWVVAVVMVASVIAVDAEGVPEARSILPLQAVGRAGASLYHSTMHYLMDQLAPDPDPARSGTYNPDVACMGAMYRRGGGGSVCVDAVTAAVVVGAALALQFAFYVAVSTACPLGYSLSASAYRNGNITYVITVDNSNTIGVEVAAGDQDLDQTQMQDQSLTQSQTQTASAQQTAPQSITLDQDQDQTQGQTQSQSGSRSMNDLLGPRAEAPHLRRWRRWTLPPMGFIPLDLSTLNWPDFNLDWSGISISLCPLLGRLRQCAGAPHRSRAITTSPHLNLPRLHRTTLPHCGVSKRQAAQRWHHMTNCRCGAAHPHTYQYATCPPPPPPPRVAFSECGWVVAGWVVGETLRTDLSRGAWRVKAAWKHALASLARHLPATHHCGEAGSGSGGGGGGSARMAWCERFLPRHYKSTPVFPSHYRPHQNANTAAAAVVAVAGRGQQECVRRRERRDGRLMGITMPTTPPHAARYTLHATQYNTGGRQG</sequence>
<reference evidence="3 4" key="1">
    <citation type="submission" date="2019-05" db="EMBL/GenBank/DDBJ databases">
        <title>Another draft genome of Portunus trituberculatus and its Hox gene families provides insights of decapod evolution.</title>
        <authorList>
            <person name="Jeong J.-H."/>
            <person name="Song I."/>
            <person name="Kim S."/>
            <person name="Choi T."/>
            <person name="Kim D."/>
            <person name="Ryu S."/>
            <person name="Kim W."/>
        </authorList>
    </citation>
    <scope>NUCLEOTIDE SEQUENCE [LARGE SCALE GENOMIC DNA]</scope>
    <source>
        <tissue evidence="3">Muscle</tissue>
    </source>
</reference>
<dbReference type="AlphaFoldDB" id="A0A5B7H738"/>
<feature type="signal peptide" evidence="2">
    <location>
        <begin position="1"/>
        <end position="30"/>
    </location>
</feature>
<evidence type="ECO:0000256" key="2">
    <source>
        <dbReference type="SAM" id="SignalP"/>
    </source>
</evidence>
<name>A0A5B7H738_PORTR</name>
<dbReference type="EMBL" id="VSRR010022374">
    <property type="protein sequence ID" value="MPC64654.1"/>
    <property type="molecule type" value="Genomic_DNA"/>
</dbReference>
<accession>A0A5B7H738</accession>
<feature type="chain" id="PRO_5022820173" evidence="2">
    <location>
        <begin position="31"/>
        <end position="495"/>
    </location>
</feature>